<evidence type="ECO:0000256" key="1">
    <source>
        <dbReference type="SAM" id="MobiDB-lite"/>
    </source>
</evidence>
<comment type="caution">
    <text evidence="2">The sequence shown here is derived from an EMBL/GenBank/DDBJ whole genome shotgun (WGS) entry which is preliminary data.</text>
</comment>
<accession>A0A9Q5ZBG8</accession>
<reference evidence="2 3" key="1">
    <citation type="submission" date="2015-02" db="EMBL/GenBank/DDBJ databases">
        <title>Nostoc linckia genome annotation.</title>
        <authorList>
            <person name="Zhou Z."/>
        </authorList>
    </citation>
    <scope>NUCLEOTIDE SEQUENCE [LARGE SCALE GENOMIC DNA]</scope>
    <source>
        <strain evidence="3">z8</strain>
    </source>
</reference>
<dbReference type="AlphaFoldDB" id="A0A9Q5ZBG8"/>
<sequence>MLGGGWVKVKGKRGKDKKHESLSPCPFKEPSRLGVLLPVLFHHYYDFIGRKLCFGIQSSRPQKWEYKKC</sequence>
<feature type="region of interest" description="Disordered" evidence="1">
    <location>
        <begin position="1"/>
        <end position="24"/>
    </location>
</feature>
<organism evidence="2 3">
    <name type="scientific">Nostoc linckia z8</name>
    <dbReference type="NCBI Taxonomy" id="1628746"/>
    <lineage>
        <taxon>Bacteria</taxon>
        <taxon>Bacillati</taxon>
        <taxon>Cyanobacteriota</taxon>
        <taxon>Cyanophyceae</taxon>
        <taxon>Nostocales</taxon>
        <taxon>Nostocaceae</taxon>
        <taxon>Nostoc</taxon>
    </lineage>
</organism>
<name>A0A9Q5ZBG8_NOSLI</name>
<gene>
    <name evidence="2" type="ORF">VF08_16280</name>
</gene>
<evidence type="ECO:0000313" key="3">
    <source>
        <dbReference type="Proteomes" id="UP000222310"/>
    </source>
</evidence>
<dbReference type="EMBL" id="LAHD01000043">
    <property type="protein sequence ID" value="PHK03047.1"/>
    <property type="molecule type" value="Genomic_DNA"/>
</dbReference>
<dbReference type="Proteomes" id="UP000222310">
    <property type="component" value="Unassembled WGS sequence"/>
</dbReference>
<protein>
    <submittedName>
        <fullName evidence="2">Uncharacterized protein</fullName>
    </submittedName>
</protein>
<proteinExistence type="predicted"/>
<evidence type="ECO:0000313" key="2">
    <source>
        <dbReference type="EMBL" id="PHK03047.1"/>
    </source>
</evidence>